<dbReference type="OrthoDB" id="5244419at2"/>
<dbReference type="InterPro" id="IPR003834">
    <property type="entry name" value="Cyt_c_assmbl_TM_dom"/>
</dbReference>
<keyword evidence="5 6" id="KW-0472">Membrane</keyword>
<dbReference type="PhylomeDB" id="Q1AUZ5"/>
<dbReference type="Pfam" id="PF02683">
    <property type="entry name" value="DsbD_TM"/>
    <property type="match status" value="1"/>
</dbReference>
<dbReference type="InterPro" id="IPR051790">
    <property type="entry name" value="Cytochrome_c-biogenesis_DsbD"/>
</dbReference>
<keyword evidence="3 6" id="KW-0812">Transmembrane</keyword>
<sequence length="278" mass="28760">MQGVSGVLAFGGGAFPSSRAVRGGEKRSEGGRDIDWIARVLAWLEPYLAWGLRHLESGSPLGLLLAVVAGVALGLTPATYPMVPAVVGYVSGEEKLTRERAAVLSLAFVLGVSTVYAVLGIAFGMLGLALLTLLNRSIWLWYGLLAPVLWVMGLRALGLLRLGVPMLAVPDVERAKRGLLGAFLLGMPFGLAGCPTCALILPSVLTAVAASGSPAMGALVMFGLGIGQGAVLVAAGALGGGSLGSGWLYRYRAAVEKGLGVVLVLTAAYFTWRAMLWL</sequence>
<keyword evidence="9" id="KW-1185">Reference proteome</keyword>
<comment type="subcellular location">
    <subcellularLocation>
        <location evidence="1">Membrane</location>
        <topology evidence="1">Multi-pass membrane protein</topology>
    </subcellularLocation>
</comment>
<dbReference type="eggNOG" id="COG4232">
    <property type="taxonomic scope" value="Bacteria"/>
</dbReference>
<dbReference type="Proteomes" id="UP000006637">
    <property type="component" value="Chromosome"/>
</dbReference>
<evidence type="ECO:0000256" key="5">
    <source>
        <dbReference type="ARBA" id="ARBA00023136"/>
    </source>
</evidence>
<comment type="similarity">
    <text evidence="2">Belongs to the DsbD family.</text>
</comment>
<keyword evidence="4 6" id="KW-1133">Transmembrane helix</keyword>
<evidence type="ECO:0000313" key="9">
    <source>
        <dbReference type="Proteomes" id="UP000006637"/>
    </source>
</evidence>
<feature type="transmembrane region" description="Helical" evidence="6">
    <location>
        <begin position="180"/>
        <end position="205"/>
    </location>
</feature>
<evidence type="ECO:0000256" key="2">
    <source>
        <dbReference type="ARBA" id="ARBA00006143"/>
    </source>
</evidence>
<organism evidence="8 9">
    <name type="scientific">Rubrobacter xylanophilus (strain DSM 9941 / JCM 11954 / NBRC 16129 / PRD-1)</name>
    <dbReference type="NCBI Taxonomy" id="266117"/>
    <lineage>
        <taxon>Bacteria</taxon>
        <taxon>Bacillati</taxon>
        <taxon>Actinomycetota</taxon>
        <taxon>Rubrobacteria</taxon>
        <taxon>Rubrobacterales</taxon>
        <taxon>Rubrobacteraceae</taxon>
        <taxon>Rubrobacter</taxon>
    </lineage>
</organism>
<evidence type="ECO:0000256" key="4">
    <source>
        <dbReference type="ARBA" id="ARBA00022989"/>
    </source>
</evidence>
<gene>
    <name evidence="8" type="ordered locus">Rxyl_1825</name>
</gene>
<feature type="transmembrane region" description="Helical" evidence="6">
    <location>
        <begin position="61"/>
        <end position="83"/>
    </location>
</feature>
<proteinExistence type="inferred from homology"/>
<feature type="transmembrane region" description="Helical" evidence="6">
    <location>
        <begin position="138"/>
        <end position="160"/>
    </location>
</feature>
<feature type="transmembrane region" description="Helical" evidence="6">
    <location>
        <begin position="103"/>
        <end position="131"/>
    </location>
</feature>
<name>Q1AUZ5_RUBXD</name>
<feature type="domain" description="Cytochrome C biogenesis protein transmembrane" evidence="7">
    <location>
        <begin position="63"/>
        <end position="271"/>
    </location>
</feature>
<dbReference type="KEGG" id="rxy:Rxyl_1825"/>
<dbReference type="RefSeq" id="WP_011564799.1">
    <property type="nucleotide sequence ID" value="NC_008148.1"/>
</dbReference>
<accession>Q1AUZ5</accession>
<feature type="transmembrane region" description="Helical" evidence="6">
    <location>
        <begin position="217"/>
        <end position="238"/>
    </location>
</feature>
<evidence type="ECO:0000313" key="8">
    <source>
        <dbReference type="EMBL" id="ABG04783.1"/>
    </source>
</evidence>
<dbReference type="PANTHER" id="PTHR31272">
    <property type="entry name" value="CYTOCHROME C-TYPE BIOGENESIS PROTEIN HI_1454-RELATED"/>
    <property type="match status" value="1"/>
</dbReference>
<evidence type="ECO:0000256" key="1">
    <source>
        <dbReference type="ARBA" id="ARBA00004141"/>
    </source>
</evidence>
<dbReference type="GO" id="GO:0016020">
    <property type="term" value="C:membrane"/>
    <property type="evidence" value="ECO:0007669"/>
    <property type="project" value="UniProtKB-SubCell"/>
</dbReference>
<dbReference type="HOGENOM" id="CLU_1000725_0_0_11"/>
<dbReference type="PANTHER" id="PTHR31272:SF6">
    <property type="entry name" value="CYTOCHROME C-TYPE BIOGENESIS CCDA-LIKE CHLOROPLASTIC PROTEIN"/>
    <property type="match status" value="1"/>
</dbReference>
<evidence type="ECO:0000256" key="6">
    <source>
        <dbReference type="SAM" id="Phobius"/>
    </source>
</evidence>
<protein>
    <submittedName>
        <fullName evidence="8">Cytochrome c biogenesis protein, transmembrane region</fullName>
    </submittedName>
</protein>
<dbReference type="STRING" id="266117.Rxyl_1825"/>
<feature type="transmembrane region" description="Helical" evidence="6">
    <location>
        <begin position="258"/>
        <end position="276"/>
    </location>
</feature>
<evidence type="ECO:0000256" key="3">
    <source>
        <dbReference type="ARBA" id="ARBA00022692"/>
    </source>
</evidence>
<evidence type="ECO:0000259" key="7">
    <source>
        <dbReference type="Pfam" id="PF02683"/>
    </source>
</evidence>
<dbReference type="GO" id="GO:0017004">
    <property type="term" value="P:cytochrome complex assembly"/>
    <property type="evidence" value="ECO:0007669"/>
    <property type="project" value="InterPro"/>
</dbReference>
<dbReference type="EMBL" id="CP000386">
    <property type="protein sequence ID" value="ABG04783.1"/>
    <property type="molecule type" value="Genomic_DNA"/>
</dbReference>
<reference evidence="8 9" key="1">
    <citation type="submission" date="2006-06" db="EMBL/GenBank/DDBJ databases">
        <title>Complete sequence of Rubrobacter xylanophilus DSM 9941.</title>
        <authorList>
            <consortium name="US DOE Joint Genome Institute"/>
            <person name="Copeland A."/>
            <person name="Lucas S."/>
            <person name="Lapidus A."/>
            <person name="Barry K."/>
            <person name="Detter J.C."/>
            <person name="Glavina del Rio T."/>
            <person name="Hammon N."/>
            <person name="Israni S."/>
            <person name="Dalin E."/>
            <person name="Tice H."/>
            <person name="Pitluck S."/>
            <person name="Munk A.C."/>
            <person name="Brettin T."/>
            <person name="Bruce D."/>
            <person name="Han C."/>
            <person name="Tapia R."/>
            <person name="Gilna P."/>
            <person name="Schmutz J."/>
            <person name="Larimer F."/>
            <person name="Land M."/>
            <person name="Hauser L."/>
            <person name="Kyrpides N."/>
            <person name="Lykidis A."/>
            <person name="da Costa M.S."/>
            <person name="Rainey F.A."/>
            <person name="Empadinhas N."/>
            <person name="Jolivet E."/>
            <person name="Battista J.R."/>
            <person name="Richardson P."/>
        </authorList>
    </citation>
    <scope>NUCLEOTIDE SEQUENCE [LARGE SCALE GENOMIC DNA]</scope>
    <source>
        <strain evidence="9">DSM 9941 / NBRC 16129 / PRD-1</strain>
    </source>
</reference>
<dbReference type="AlphaFoldDB" id="Q1AUZ5"/>